<dbReference type="EMBL" id="NHTF01000025">
    <property type="protein sequence ID" value="OWW55653.1"/>
    <property type="molecule type" value="Genomic_DNA"/>
</dbReference>
<reference evidence="6" key="2">
    <citation type="journal article" date="2018" name="Genome Biol.">
        <title>SKESA: strategic k-mer extension for scrupulous assemblies.</title>
        <authorList>
            <person name="Souvorov A."/>
            <person name="Agarwala R."/>
            <person name="Lipman D.J."/>
        </authorList>
    </citation>
    <scope>NUCLEOTIDE SEQUENCE</scope>
    <source>
        <strain evidence="6">Escherichia coli</strain>
    </source>
</reference>
<dbReference type="Proteomes" id="UP000197270">
    <property type="component" value="Unassembled WGS sequence"/>
</dbReference>
<dbReference type="RefSeq" id="WP_000637420.1">
    <property type="nucleotide sequence ID" value="NZ_AP021946.1"/>
</dbReference>
<evidence type="ECO:0000313" key="8">
    <source>
        <dbReference type="EMBL" id="OWW55653.1"/>
    </source>
</evidence>
<evidence type="ECO:0000313" key="16">
    <source>
        <dbReference type="Proteomes" id="UP000532204"/>
    </source>
</evidence>
<reference evidence="9 12" key="3">
    <citation type="submission" date="2018-06" db="EMBL/GenBank/DDBJ databases">
        <authorList>
            <consortium name="Pathogen Informatics"/>
            <person name="Doyle S."/>
        </authorList>
    </citation>
    <scope>NUCLEOTIDE SEQUENCE [LARGE SCALE GENOMIC DNA]</scope>
    <source>
        <strain evidence="9 12">NCTC8603</strain>
    </source>
</reference>
<dbReference type="Proteomes" id="UP000532204">
    <property type="component" value="Unassembled WGS sequence"/>
</dbReference>
<dbReference type="PROSITE" id="PS50943">
    <property type="entry name" value="HTH_CROC1"/>
    <property type="match status" value="1"/>
</dbReference>
<dbReference type="PANTHER" id="PTHR43236">
    <property type="entry name" value="ANTITOXIN HIGA1"/>
    <property type="match status" value="1"/>
</dbReference>
<protein>
    <submittedName>
        <fullName evidence="8">DNA-binding protein</fullName>
    </submittedName>
    <submittedName>
        <fullName evidence="4">ImmA/IrrE family metallo-endopeptidase</fullName>
    </submittedName>
    <submittedName>
        <fullName evidence="9">Plasmid maintenance system antidote protein</fullName>
    </submittedName>
    <submittedName>
        <fullName evidence="10">XRE family transcriptional regulator</fullName>
    </submittedName>
</protein>
<evidence type="ECO:0000259" key="2">
    <source>
        <dbReference type="PROSITE" id="PS50943"/>
    </source>
</evidence>
<dbReference type="EMBL" id="AASEBA010000055">
    <property type="protein sequence ID" value="EFC9751792.1"/>
    <property type="molecule type" value="Genomic_DNA"/>
</dbReference>
<feature type="domain" description="HTH cro/C1-type" evidence="2">
    <location>
        <begin position="19"/>
        <end position="73"/>
    </location>
</feature>
<comment type="similarity">
    <text evidence="1">Belongs to the short-chain fatty acyl-CoA assimilation regulator (ScfR) family.</text>
</comment>
<evidence type="ECO:0000313" key="3">
    <source>
        <dbReference type="EMBL" id="AXO08815.1"/>
    </source>
</evidence>
<dbReference type="Proteomes" id="UP001179946">
    <property type="component" value="Chromosome"/>
</dbReference>
<sequence>MIVTQDFQPDWVSPPGDTIIDLMDEHGLSGEELSKRIGLSLIRGQQLLEGKIRLNESLACKLEELFNVSTDFWIKREVAYRQQIGYLEKVNNDWLESLPVRDMMEFGWIPKTTTRESKFQHCLSFFGINSVNDFFYKIQSDAPLVAFRKSLNLATEPMADLVWLTRAAQLTSNQNCAVWDKEVLIALLPELRKATNEPDMRIFIPYIRDLLATAGVSLVVLPTPKGCRASGATCFFTPDRATLVMSFRYLTDDHFWFTLFHEIGHLILHEAVRVRVEGKDSLSSEEEKEADKFAVDVLIPEEYRQQLSRYGVRHWKEIIRLARKMGVSKGIVLGYLQHEGNIPFSHLNRFKVRFRKEDIV</sequence>
<dbReference type="EMBL" id="DADUEU010000096">
    <property type="protein sequence ID" value="HBB1576446.1"/>
    <property type="molecule type" value="Genomic_DNA"/>
</dbReference>
<dbReference type="Proteomes" id="UP000256244">
    <property type="component" value="Chromosome"/>
</dbReference>
<evidence type="ECO:0000313" key="9">
    <source>
        <dbReference type="EMBL" id="STK95657.1"/>
    </source>
</evidence>
<dbReference type="SUPFAM" id="SSF47413">
    <property type="entry name" value="lambda repressor-like DNA-binding domains"/>
    <property type="match status" value="1"/>
</dbReference>
<dbReference type="AlphaFoldDB" id="A0A0C2B1X9"/>
<dbReference type="GO" id="GO:0003677">
    <property type="term" value="F:DNA binding"/>
    <property type="evidence" value="ECO:0007669"/>
    <property type="project" value="UniProtKB-KW"/>
</dbReference>
<evidence type="ECO:0000313" key="15">
    <source>
        <dbReference type="Proteomes" id="UP000531813"/>
    </source>
</evidence>
<dbReference type="PANTHER" id="PTHR43236:SF1">
    <property type="entry name" value="BLL7220 PROTEIN"/>
    <property type="match status" value="1"/>
</dbReference>
<dbReference type="InterPro" id="IPR010359">
    <property type="entry name" value="IrrE_HExxH"/>
</dbReference>
<dbReference type="InterPro" id="IPR001387">
    <property type="entry name" value="Cro/C1-type_HTH"/>
</dbReference>
<dbReference type="InterPro" id="IPR052345">
    <property type="entry name" value="Rad_response_metalloprotease"/>
</dbReference>
<accession>A0A0C2B1X9</accession>
<evidence type="ECO:0000313" key="10">
    <source>
        <dbReference type="EMBL" id="WHI02760.1"/>
    </source>
</evidence>
<gene>
    <name evidence="8" type="ORF">CCS08_09515</name>
    <name evidence="3" type="ORF">DS732_22095</name>
    <name evidence="4" type="ORF">E6D34_21540</name>
    <name evidence="7" type="ORF">FPI65_28470</name>
    <name evidence="5" type="ORF">GOP25_27190</name>
    <name evidence="6" type="ORF">J0541_005528</name>
    <name evidence="9" type="ORF">NCTC8603_04353</name>
    <name evidence="10" type="ORF">QDW62_04085</name>
</gene>
<proteinExistence type="inferred from homology"/>
<reference evidence="6" key="8">
    <citation type="submission" date="2021-03" db="EMBL/GenBank/DDBJ databases">
        <authorList>
            <consortium name="NCBI Pathogen Detection Project"/>
        </authorList>
    </citation>
    <scope>NUCLEOTIDE SEQUENCE</scope>
    <source>
        <strain evidence="6">Escherichia coli</strain>
    </source>
</reference>
<dbReference type="Proteomes" id="UP000531813">
    <property type="component" value="Unassembled WGS sequence"/>
</dbReference>
<dbReference type="Gene3D" id="1.10.260.40">
    <property type="entry name" value="lambda repressor-like DNA-binding domains"/>
    <property type="match status" value="1"/>
</dbReference>
<reference evidence="8 11" key="1">
    <citation type="submission" date="2017-05" db="EMBL/GenBank/DDBJ databases">
        <title>Sequencing of Escherichia coli that cause persistent and transient Mastitis.</title>
        <authorList>
            <person name="Thacker T.C."/>
            <person name="Lippolis J.D."/>
            <person name="Brunelle B.W."/>
            <person name="Casey T.A."/>
            <person name="Reinhardt T.A."/>
            <person name="Sacco R.E."/>
            <person name="Holman D.B."/>
        </authorList>
    </citation>
    <scope>NUCLEOTIDE SEQUENCE [LARGE SCALE GENOMIC DNA]</scope>
    <source>
        <strain evidence="8 11">ECA-B</strain>
    </source>
</reference>
<evidence type="ECO:0000313" key="7">
    <source>
        <dbReference type="EMBL" id="NDR95105.1"/>
    </source>
</evidence>
<dbReference type="Proteomes" id="UP000471490">
    <property type="component" value="Unassembled WGS sequence"/>
</dbReference>
<evidence type="ECO:0000313" key="5">
    <source>
        <dbReference type="EMBL" id="EFH5895793.1"/>
    </source>
</evidence>
<dbReference type="Gene3D" id="1.10.10.2910">
    <property type="match status" value="1"/>
</dbReference>
<dbReference type="EMBL" id="CP122634">
    <property type="protein sequence ID" value="WHI02760.1"/>
    <property type="molecule type" value="Genomic_DNA"/>
</dbReference>
<dbReference type="InterPro" id="IPR010982">
    <property type="entry name" value="Lambda_DNA-bd_dom_sf"/>
</dbReference>
<dbReference type="Proteomes" id="UP000255153">
    <property type="component" value="Unassembled WGS sequence"/>
</dbReference>
<dbReference type="EMBL" id="VLTB01000480">
    <property type="protein sequence ID" value="NDR95105.1"/>
    <property type="molecule type" value="Genomic_DNA"/>
</dbReference>
<dbReference type="EMBL" id="UGEE01000003">
    <property type="protein sequence ID" value="STK95657.1"/>
    <property type="molecule type" value="Genomic_DNA"/>
</dbReference>
<dbReference type="SMART" id="SM00530">
    <property type="entry name" value="HTH_XRE"/>
    <property type="match status" value="1"/>
</dbReference>
<reference evidence="4 16" key="5">
    <citation type="submission" date="2019-05" db="EMBL/GenBank/DDBJ databases">
        <authorList>
            <consortium name="NARMS: The National Antimicrobial Resistance Monitoring System"/>
        </authorList>
    </citation>
    <scope>NUCLEOTIDE SEQUENCE [LARGE SCALE GENOMIC DNA]</scope>
    <source>
        <strain evidence="4 16">CVM N18EC122</strain>
    </source>
</reference>
<dbReference type="EMBL" id="CP031546">
    <property type="protein sequence ID" value="AXO08815.1"/>
    <property type="molecule type" value="Genomic_DNA"/>
</dbReference>
<evidence type="ECO:0000256" key="1">
    <source>
        <dbReference type="ARBA" id="ARBA00007227"/>
    </source>
</evidence>
<reference evidence="5 15" key="6">
    <citation type="submission" date="2019-12" db="EMBL/GenBank/DDBJ databases">
        <authorList>
            <consortium name="GenomeTrakr network: Whole genome sequencing for foodborne pathogen traceback"/>
        </authorList>
    </citation>
    <scope>NUCLEOTIDE SEQUENCE [LARGE SCALE GENOMIC DNA]</scope>
    <source>
        <strain evidence="5 15">PSU-2243</strain>
    </source>
</reference>
<evidence type="ECO:0000313" key="4">
    <source>
        <dbReference type="EMBL" id="EFC9751792.1"/>
    </source>
</evidence>
<evidence type="ECO:0000313" key="12">
    <source>
        <dbReference type="Proteomes" id="UP000255153"/>
    </source>
</evidence>
<dbReference type="EMBL" id="AASWIS010000095">
    <property type="protein sequence ID" value="EFH5895793.1"/>
    <property type="molecule type" value="Genomic_DNA"/>
</dbReference>
<evidence type="ECO:0000313" key="14">
    <source>
        <dbReference type="Proteomes" id="UP000471490"/>
    </source>
</evidence>
<reference evidence="7 14" key="7">
    <citation type="journal article" date="2020" name="Int. J. Nanomedicine">
        <title>Consequences Of Long-Term Bacteria's Exposure To Silver Nanoformulations With Different PhysicoChemical Properties.</title>
        <authorList>
            <person name="Kedziora A."/>
            <person name="Wernecki M."/>
            <person name="Korzekwa K."/>
            <person name="Speruda M."/>
            <person name="Gerasymchuk Y."/>
            <person name="Lukowiak A."/>
            <person name="Bugla-Ploskonska G."/>
        </authorList>
    </citation>
    <scope>NUCLEOTIDE SEQUENCE [LARGE SCALE GENOMIC DNA]</scope>
    <source>
        <strain evidence="7 14">ATCC 11230</strain>
    </source>
</reference>
<reference evidence="10" key="9">
    <citation type="journal article" date="2023" name="Front. Microbiol.">
        <title>Virotyping and genetic antimicrobial susceptibility testing of porcine ETEC/STEC strains and associated plasmid types.</title>
        <authorList>
            <person name="Vereecke N."/>
            <person name="Van Hoorde S."/>
            <person name="Sperling D."/>
            <person name="Theuns S."/>
            <person name="Devriendt B."/>
            <person name="Cox E."/>
        </authorList>
    </citation>
    <scope>NUCLEOTIDE SEQUENCE</scope>
    <source>
        <strain evidence="10">ETEC4085</strain>
    </source>
</reference>
<evidence type="ECO:0000313" key="11">
    <source>
        <dbReference type="Proteomes" id="UP000197270"/>
    </source>
</evidence>
<organism evidence="4 16">
    <name type="scientific">Escherichia coli</name>
    <dbReference type="NCBI Taxonomy" id="562"/>
    <lineage>
        <taxon>Bacteria</taxon>
        <taxon>Pseudomonadati</taxon>
        <taxon>Pseudomonadota</taxon>
        <taxon>Gammaproteobacteria</taxon>
        <taxon>Enterobacterales</taxon>
        <taxon>Enterobacteriaceae</taxon>
        <taxon>Escherichia</taxon>
    </lineage>
</organism>
<dbReference type="CDD" id="cd00093">
    <property type="entry name" value="HTH_XRE"/>
    <property type="match status" value="1"/>
</dbReference>
<keyword evidence="8" id="KW-0238">DNA-binding</keyword>
<reference evidence="3 13" key="4">
    <citation type="submission" date="2018-08" db="EMBL/GenBank/DDBJ databases">
        <title>Complete genome sequencing and genomic characterization of five Escherichia coli strains co-producing MCR-1 and ESBLs from different origins in China.</title>
        <authorList>
            <person name="Bai L."/>
        </authorList>
    </citation>
    <scope>NUCLEOTIDE SEQUENCE [LARGE SCALE GENOMIC DNA]</scope>
    <source>
        <strain evidence="3">Cq9</strain>
        <strain evidence="13">cq9</strain>
    </source>
</reference>
<dbReference type="Proteomes" id="UP000870292">
    <property type="component" value="Unassembled WGS sequence"/>
</dbReference>
<evidence type="ECO:0000313" key="6">
    <source>
        <dbReference type="EMBL" id="HBB1576446.1"/>
    </source>
</evidence>
<dbReference type="Pfam" id="PF06114">
    <property type="entry name" value="Peptidase_M78"/>
    <property type="match status" value="1"/>
</dbReference>
<evidence type="ECO:0000313" key="13">
    <source>
        <dbReference type="Proteomes" id="UP000256244"/>
    </source>
</evidence>
<name>A0A0C2B1X9_ECOLX</name>